<feature type="compositionally biased region" description="Low complexity" evidence="1">
    <location>
        <begin position="62"/>
        <end position="82"/>
    </location>
</feature>
<keyword evidence="2" id="KW-0472">Membrane</keyword>
<keyword evidence="2" id="KW-0812">Transmembrane</keyword>
<evidence type="ECO:0000313" key="3">
    <source>
        <dbReference type="EMBL" id="EFA75867.1"/>
    </source>
</evidence>
<dbReference type="InParanoid" id="D3BR35"/>
<evidence type="ECO:0000256" key="2">
    <source>
        <dbReference type="SAM" id="Phobius"/>
    </source>
</evidence>
<proteinExistence type="predicted"/>
<feature type="transmembrane region" description="Helical" evidence="2">
    <location>
        <begin position="309"/>
        <end position="330"/>
    </location>
</feature>
<gene>
    <name evidence="3" type="ORF">PPL_10439</name>
</gene>
<dbReference type="InterPro" id="IPR016024">
    <property type="entry name" value="ARM-type_fold"/>
</dbReference>
<comment type="caution">
    <text evidence="3">The sequence shown here is derived from an EMBL/GenBank/DDBJ whole genome shotgun (WGS) entry which is preliminary data.</text>
</comment>
<dbReference type="OMA" id="GMNCEAA"/>
<dbReference type="RefSeq" id="XP_020428001.1">
    <property type="nucleotide sequence ID" value="XM_020581214.1"/>
</dbReference>
<dbReference type="InterPro" id="IPR011989">
    <property type="entry name" value="ARM-like"/>
</dbReference>
<protein>
    <submittedName>
        <fullName evidence="3">Uncharacterized protein</fullName>
    </submittedName>
</protein>
<keyword evidence="4" id="KW-1185">Reference proteome</keyword>
<reference evidence="3 4" key="1">
    <citation type="journal article" date="2011" name="Genome Res.">
        <title>Phylogeny-wide analysis of social amoeba genomes highlights ancient origins for complex intercellular communication.</title>
        <authorList>
            <person name="Heidel A.J."/>
            <person name="Lawal H.M."/>
            <person name="Felder M."/>
            <person name="Schilde C."/>
            <person name="Helps N.R."/>
            <person name="Tunggal B."/>
            <person name="Rivero F."/>
            <person name="John U."/>
            <person name="Schleicher M."/>
            <person name="Eichinger L."/>
            <person name="Platzer M."/>
            <person name="Noegel A.A."/>
            <person name="Schaap P."/>
            <person name="Gloeckner G."/>
        </authorList>
    </citation>
    <scope>NUCLEOTIDE SEQUENCE [LARGE SCALE GENOMIC DNA]</scope>
    <source>
        <strain evidence="4">ATCC 26659 / Pp 5 / PN500</strain>
    </source>
</reference>
<dbReference type="GeneID" id="31365908"/>
<organism evidence="3 4">
    <name type="scientific">Heterostelium pallidum (strain ATCC 26659 / Pp 5 / PN500)</name>
    <name type="common">Cellular slime mold</name>
    <name type="synonym">Polysphondylium pallidum</name>
    <dbReference type="NCBI Taxonomy" id="670386"/>
    <lineage>
        <taxon>Eukaryota</taxon>
        <taxon>Amoebozoa</taxon>
        <taxon>Evosea</taxon>
        <taxon>Eumycetozoa</taxon>
        <taxon>Dictyostelia</taxon>
        <taxon>Acytosteliales</taxon>
        <taxon>Acytosteliaceae</taxon>
        <taxon>Heterostelium</taxon>
    </lineage>
</organism>
<feature type="region of interest" description="Disordered" evidence="1">
    <location>
        <begin position="53"/>
        <end position="87"/>
    </location>
</feature>
<name>D3BR35_HETP5</name>
<dbReference type="FunCoup" id="D3BR35">
    <property type="interactions" value="805"/>
</dbReference>
<dbReference type="Gene3D" id="1.25.10.10">
    <property type="entry name" value="Leucine-rich Repeat Variant"/>
    <property type="match status" value="1"/>
</dbReference>
<evidence type="ECO:0000256" key="1">
    <source>
        <dbReference type="SAM" id="MobiDB-lite"/>
    </source>
</evidence>
<dbReference type="SUPFAM" id="SSF48371">
    <property type="entry name" value="ARM repeat"/>
    <property type="match status" value="1"/>
</dbReference>
<accession>D3BR35</accession>
<dbReference type="EMBL" id="ADBJ01000050">
    <property type="protein sequence ID" value="EFA75867.1"/>
    <property type="molecule type" value="Genomic_DNA"/>
</dbReference>
<dbReference type="AlphaFoldDB" id="D3BR35"/>
<feature type="transmembrane region" description="Helical" evidence="2">
    <location>
        <begin position="389"/>
        <end position="411"/>
    </location>
</feature>
<sequence>MIKNIVRGYQIKINNNHVYKSTTITTTFSSLKTSVLSSTSLFNQQQQQQSNIIKLQRYQSTSSSSSGSSSSSSSSSKKGNNSNEHEHLDSLEDSLVNHNQEEFQRAPRFFWIGVGALISAVALDMYQDYLAFDEKIMLSDIEKILNNDNPLERTEALLNIVVRAPIYHTIEKLFKNGIVDVLVKSLDDNDPTVQATAIRALQEFISRGYEVFGEQAVQKGASTIVAKTMLLRGMNCEAATNLWFSLMYIKRNQQQLLGSNEFISNLNQLAHSDSLYLQEVAVETFKILFANRMWSRYTNDTIYTNAKGVTGAIALLIAGSLASISLYPQYHTKMIDNRMRDELKRLESTDQQLQQQQQTDINTATTTTTAATTKATEDLTMFTKLKSAAFAPASLFVINQLFPVVGNIVLIKGWRNSRFIFLPAVALLLPYCLEMKGQ</sequence>
<keyword evidence="2" id="KW-1133">Transmembrane helix</keyword>
<evidence type="ECO:0000313" key="4">
    <source>
        <dbReference type="Proteomes" id="UP000001396"/>
    </source>
</evidence>
<dbReference type="Proteomes" id="UP000001396">
    <property type="component" value="Unassembled WGS sequence"/>
</dbReference>